<dbReference type="eggNOG" id="arCOG03962">
    <property type="taxonomic scope" value="Archaea"/>
</dbReference>
<feature type="region of interest" description="Disordered" evidence="1">
    <location>
        <begin position="100"/>
        <end position="198"/>
    </location>
</feature>
<dbReference type="RefSeq" id="WP_011972557.1">
    <property type="nucleotide sequence ID" value="NC_009634.1"/>
</dbReference>
<dbReference type="OrthoDB" id="60683at2157"/>
<dbReference type="Proteomes" id="UP000001107">
    <property type="component" value="Chromosome"/>
</dbReference>
<sequence length="355" mass="39261">MNWLSKVFTLTVITISLLTSLSAELSPIGCENIFNNLACQNFNENHNNLLNNRQVTNFQLTSILNKNIAYQTYEVRSFAPLKRESSKTVLIKSRQISINQETSPEVNTGTNTGNTGTNTGNTGTNTGNSEVKDNSENVQAHGSTIVVVRRTTSNTPKVEEPKVEEPKVEEPKVEEPKVEEPKVEEPKVEEPKVEEPKVEEPITDMNAQIGHYILIYTNRERASHGLNAFILDERLNKIAQDHSNDMVKNNYFSHTSLDGKSPTDRAVSAGYDVKKSLGNGYFAIGIGENIAKMPTGNVLGIGHVSNDAQSVAKATVDAWMNSPGHRANILSSRYTRIGIGVAFDGRFYVETQNFF</sequence>
<evidence type="ECO:0000313" key="3">
    <source>
        <dbReference type="EMBL" id="ABR54655.1"/>
    </source>
</evidence>
<dbReference type="SUPFAM" id="SSF55797">
    <property type="entry name" value="PR-1-like"/>
    <property type="match status" value="1"/>
</dbReference>
<dbReference type="AlphaFoldDB" id="A6UQ83"/>
<protein>
    <submittedName>
        <fullName evidence="3">SCP-like extracellular</fullName>
    </submittedName>
</protein>
<dbReference type="KEGG" id="mvn:Mevan_0749"/>
<dbReference type="Pfam" id="PF00188">
    <property type="entry name" value="CAP"/>
    <property type="match status" value="1"/>
</dbReference>
<keyword evidence="4" id="KW-1185">Reference proteome</keyword>
<organism evidence="3 4">
    <name type="scientific">Methanococcus vannielii (strain ATCC 35089 / DSM 1224 / JCM 13029 / OCM 148 / SB)</name>
    <dbReference type="NCBI Taxonomy" id="406327"/>
    <lineage>
        <taxon>Archaea</taxon>
        <taxon>Methanobacteriati</taxon>
        <taxon>Methanobacteriota</taxon>
        <taxon>Methanomada group</taxon>
        <taxon>Methanococci</taxon>
        <taxon>Methanococcales</taxon>
        <taxon>Methanococcaceae</taxon>
        <taxon>Methanococcus</taxon>
    </lineage>
</organism>
<evidence type="ECO:0000256" key="1">
    <source>
        <dbReference type="SAM" id="MobiDB-lite"/>
    </source>
</evidence>
<feature type="compositionally biased region" description="Basic and acidic residues" evidence="1">
    <location>
        <begin position="157"/>
        <end position="198"/>
    </location>
</feature>
<evidence type="ECO:0000259" key="2">
    <source>
        <dbReference type="Pfam" id="PF00188"/>
    </source>
</evidence>
<dbReference type="GeneID" id="5325473"/>
<accession>A6UQ83</accession>
<name>A6UQ83_METVS</name>
<dbReference type="Gene3D" id="3.40.33.10">
    <property type="entry name" value="CAP"/>
    <property type="match status" value="1"/>
</dbReference>
<evidence type="ECO:0000313" key="4">
    <source>
        <dbReference type="Proteomes" id="UP000001107"/>
    </source>
</evidence>
<dbReference type="PANTHER" id="PTHR31157">
    <property type="entry name" value="SCP DOMAIN-CONTAINING PROTEIN"/>
    <property type="match status" value="1"/>
</dbReference>
<dbReference type="PANTHER" id="PTHR31157:SF1">
    <property type="entry name" value="SCP DOMAIN-CONTAINING PROTEIN"/>
    <property type="match status" value="1"/>
</dbReference>
<dbReference type="EMBL" id="CP000742">
    <property type="protein sequence ID" value="ABR54655.1"/>
    <property type="molecule type" value="Genomic_DNA"/>
</dbReference>
<dbReference type="CDD" id="cd05379">
    <property type="entry name" value="CAP_bacterial"/>
    <property type="match status" value="1"/>
</dbReference>
<proteinExistence type="predicted"/>
<gene>
    <name evidence="3" type="ordered locus">Mevan_0749</name>
</gene>
<reference evidence="3" key="1">
    <citation type="submission" date="2007-06" db="EMBL/GenBank/DDBJ databases">
        <title>Complete sequence of Methanococcus vannielii SB.</title>
        <authorList>
            <consortium name="US DOE Joint Genome Institute"/>
            <person name="Copeland A."/>
            <person name="Lucas S."/>
            <person name="Lapidus A."/>
            <person name="Barry K."/>
            <person name="Glavina del Rio T."/>
            <person name="Dalin E."/>
            <person name="Tice H."/>
            <person name="Pitluck S."/>
            <person name="Chain P."/>
            <person name="Malfatti S."/>
            <person name="Shin M."/>
            <person name="Vergez L."/>
            <person name="Schmutz J."/>
            <person name="Larimer F."/>
            <person name="Land M."/>
            <person name="Hauser L."/>
            <person name="Kyrpides N."/>
            <person name="Anderson I."/>
            <person name="Sieprawska-Lupa M."/>
            <person name="Whitman W.B."/>
            <person name="Richardson P."/>
        </authorList>
    </citation>
    <scope>NUCLEOTIDE SEQUENCE [LARGE SCALE GENOMIC DNA]</scope>
    <source>
        <strain evidence="3">SB</strain>
    </source>
</reference>
<feature type="domain" description="SCP" evidence="2">
    <location>
        <begin position="216"/>
        <end position="348"/>
    </location>
</feature>
<dbReference type="InterPro" id="IPR035940">
    <property type="entry name" value="CAP_sf"/>
</dbReference>
<dbReference type="STRING" id="406327.Mevan_0749"/>
<dbReference type="InterPro" id="IPR014044">
    <property type="entry name" value="CAP_dom"/>
</dbReference>
<feature type="compositionally biased region" description="Low complexity" evidence="1">
    <location>
        <begin position="107"/>
        <end position="128"/>
    </location>
</feature>
<dbReference type="HOGENOM" id="CLU_712927_0_0_2"/>